<dbReference type="EMBL" id="JAGSOG010000589">
    <property type="protein sequence ID" value="MBR7839742.1"/>
    <property type="molecule type" value="Genomic_DNA"/>
</dbReference>
<dbReference type="AlphaFoldDB" id="A0A941IUW7"/>
<keyword evidence="2" id="KW-1185">Reference proteome</keyword>
<dbReference type="Proteomes" id="UP000675781">
    <property type="component" value="Unassembled WGS sequence"/>
</dbReference>
<dbReference type="RefSeq" id="WP_212534157.1">
    <property type="nucleotide sequence ID" value="NZ_JAGSOG010000589.1"/>
</dbReference>
<reference evidence="1" key="1">
    <citation type="submission" date="2021-04" db="EMBL/GenBank/DDBJ databases">
        <title>Genome based classification of Actinospica acidithermotolerans sp. nov., an actinobacterium isolated from an Indonesian hot spring.</title>
        <authorList>
            <person name="Kusuma A.B."/>
            <person name="Putra K.E."/>
            <person name="Nafisah S."/>
            <person name="Loh J."/>
            <person name="Nouioui I."/>
            <person name="Goodfellow M."/>
        </authorList>
    </citation>
    <scope>NUCLEOTIDE SEQUENCE</scope>
    <source>
        <strain evidence="1">CSCA 57</strain>
    </source>
</reference>
<protein>
    <submittedName>
        <fullName evidence="1">Uncharacterized protein</fullName>
    </submittedName>
</protein>
<evidence type="ECO:0000313" key="1">
    <source>
        <dbReference type="EMBL" id="MBR7839742.1"/>
    </source>
</evidence>
<organism evidence="1 2">
    <name type="scientific">Actinospica durhamensis</name>
    <dbReference type="NCBI Taxonomy" id="1508375"/>
    <lineage>
        <taxon>Bacteria</taxon>
        <taxon>Bacillati</taxon>
        <taxon>Actinomycetota</taxon>
        <taxon>Actinomycetes</taxon>
        <taxon>Catenulisporales</taxon>
        <taxon>Actinospicaceae</taxon>
        <taxon>Actinospica</taxon>
    </lineage>
</organism>
<evidence type="ECO:0000313" key="2">
    <source>
        <dbReference type="Proteomes" id="UP000675781"/>
    </source>
</evidence>
<dbReference type="SUPFAM" id="SSF102405">
    <property type="entry name" value="MCP/YpsA-like"/>
    <property type="match status" value="1"/>
</dbReference>
<sequence length="162" mass="16838">MGRVGITGHRGLSADVAERVIAMLRAELGDAAPGEGELVGVTCLADGADTLFAREVLARGGSLEVIVPAGTYRESLPGSHHADYDEIIGLASEVHELAYVESGSEAYMAASVLMLTIIGELIAVWDGQPARGYGGTAEVVGEARERGVPVRVVWPEGAVRAV</sequence>
<dbReference type="Gene3D" id="3.40.50.450">
    <property type="match status" value="1"/>
</dbReference>
<gene>
    <name evidence="1" type="ORF">KDL01_41230</name>
</gene>
<comment type="caution">
    <text evidence="1">The sequence shown here is derived from an EMBL/GenBank/DDBJ whole genome shotgun (WGS) entry which is preliminary data.</text>
</comment>
<accession>A0A941IUW7</accession>
<name>A0A941IUW7_9ACTN</name>
<proteinExistence type="predicted"/>